<evidence type="ECO:0000313" key="4">
    <source>
        <dbReference type="Proteomes" id="UP001604277"/>
    </source>
</evidence>
<comment type="similarity">
    <text evidence="1">Belongs to the 'GDSL' lipolytic enzyme family.</text>
</comment>
<dbReference type="InterPro" id="IPR001087">
    <property type="entry name" value="GDSL"/>
</dbReference>
<name>A0ABD1UWQ9_9LAMI</name>
<organism evidence="3 4">
    <name type="scientific">Forsythia ovata</name>
    <dbReference type="NCBI Taxonomy" id="205694"/>
    <lineage>
        <taxon>Eukaryota</taxon>
        <taxon>Viridiplantae</taxon>
        <taxon>Streptophyta</taxon>
        <taxon>Embryophyta</taxon>
        <taxon>Tracheophyta</taxon>
        <taxon>Spermatophyta</taxon>
        <taxon>Magnoliopsida</taxon>
        <taxon>eudicotyledons</taxon>
        <taxon>Gunneridae</taxon>
        <taxon>Pentapetalae</taxon>
        <taxon>asterids</taxon>
        <taxon>lamiids</taxon>
        <taxon>Lamiales</taxon>
        <taxon>Oleaceae</taxon>
        <taxon>Forsythieae</taxon>
        <taxon>Forsythia</taxon>
    </lineage>
</organism>
<evidence type="ECO:0000313" key="3">
    <source>
        <dbReference type="EMBL" id="KAL2528950.1"/>
    </source>
</evidence>
<sequence length="167" mass="18747">MVKGVEEMTFLPPCNYPAIYNFGDSNSDTGGLAAAFFFDASTQWQDVLPQASRLTRGNRRLPRPEDFSKALFTIDIGQNEIAAAISNKNIEFLQVTVPKIVSQFKAQVCELYKNGVRTFWIHNTGAIGCLLADENGCAKSHNDMARHFNKHPEGEILKLRQIFPQLR</sequence>
<accession>A0ABD1UWQ9</accession>
<dbReference type="AlphaFoldDB" id="A0ABD1UWQ9"/>
<protein>
    <submittedName>
        <fullName evidence="3">Esterase</fullName>
    </submittedName>
</protein>
<dbReference type="Gene3D" id="3.40.50.1110">
    <property type="entry name" value="SGNH hydrolase"/>
    <property type="match status" value="1"/>
</dbReference>
<comment type="caution">
    <text evidence="3">The sequence shown here is derived from an EMBL/GenBank/DDBJ whole genome shotgun (WGS) entry which is preliminary data.</text>
</comment>
<dbReference type="Pfam" id="PF00657">
    <property type="entry name" value="Lipase_GDSL"/>
    <property type="match status" value="1"/>
</dbReference>
<reference evidence="4" key="1">
    <citation type="submission" date="2024-07" db="EMBL/GenBank/DDBJ databases">
        <title>Two chromosome-level genome assemblies of Korean endemic species Abeliophyllum distichum and Forsythia ovata (Oleaceae).</title>
        <authorList>
            <person name="Jang H."/>
        </authorList>
    </citation>
    <scope>NUCLEOTIDE SEQUENCE [LARGE SCALE GENOMIC DNA]</scope>
</reference>
<dbReference type="Proteomes" id="UP001604277">
    <property type="component" value="Unassembled WGS sequence"/>
</dbReference>
<evidence type="ECO:0000256" key="2">
    <source>
        <dbReference type="ARBA" id="ARBA00023180"/>
    </source>
</evidence>
<dbReference type="EMBL" id="JBFOLJ010000006">
    <property type="protein sequence ID" value="KAL2528950.1"/>
    <property type="molecule type" value="Genomic_DNA"/>
</dbReference>
<gene>
    <name evidence="3" type="ORF">Fot_21551</name>
</gene>
<proteinExistence type="inferred from homology"/>
<keyword evidence="2" id="KW-0325">Glycoprotein</keyword>
<dbReference type="PANTHER" id="PTHR22835:SF669">
    <property type="entry name" value="ALPHA-L-FUCOSIDASE"/>
    <property type="match status" value="1"/>
</dbReference>
<dbReference type="InterPro" id="IPR036514">
    <property type="entry name" value="SGNH_hydro_sf"/>
</dbReference>
<dbReference type="PANTHER" id="PTHR22835">
    <property type="entry name" value="ZINC FINGER FYVE DOMAIN CONTAINING PROTEIN"/>
    <property type="match status" value="1"/>
</dbReference>
<evidence type="ECO:0000256" key="1">
    <source>
        <dbReference type="ARBA" id="ARBA00008668"/>
    </source>
</evidence>
<keyword evidence="4" id="KW-1185">Reference proteome</keyword>